<evidence type="ECO:0000256" key="2">
    <source>
        <dbReference type="ARBA" id="ARBA00022723"/>
    </source>
</evidence>
<dbReference type="Proteomes" id="UP001223586">
    <property type="component" value="Unassembled WGS sequence"/>
</dbReference>
<evidence type="ECO:0000313" key="3">
    <source>
        <dbReference type="EMBL" id="MDQ0178056.1"/>
    </source>
</evidence>
<keyword evidence="2" id="KW-0479">Metal-binding</keyword>
<dbReference type="InterPro" id="IPR034660">
    <property type="entry name" value="DinB/YfiT-like"/>
</dbReference>
<dbReference type="SUPFAM" id="SSF109854">
    <property type="entry name" value="DinB/YfiT-like putative metalloenzymes"/>
    <property type="match status" value="1"/>
</dbReference>
<gene>
    <name evidence="3" type="ORF">J2S08_003950</name>
</gene>
<dbReference type="Pfam" id="PF05163">
    <property type="entry name" value="DinB"/>
    <property type="match status" value="1"/>
</dbReference>
<evidence type="ECO:0000256" key="1">
    <source>
        <dbReference type="ARBA" id="ARBA00008635"/>
    </source>
</evidence>
<sequence>MITLFRYNWQVREEWMEWSKQLTNEELLQRRTGGIGNILYTLVHIIDVEYSWVRALQGEADEQIDMKDYHSIDQVKYLSDKYHEKIEKFLQDWSIERENERVKVSWDPVSYTHGEVLRHIIAHEIHHIGQLSIWAREVGLQPVSPSWIGRKLR</sequence>
<organism evidence="3 4">
    <name type="scientific">Bacillus chungangensis</name>
    <dbReference type="NCBI Taxonomy" id="587633"/>
    <lineage>
        <taxon>Bacteria</taxon>
        <taxon>Bacillati</taxon>
        <taxon>Bacillota</taxon>
        <taxon>Bacilli</taxon>
        <taxon>Bacillales</taxon>
        <taxon>Bacillaceae</taxon>
        <taxon>Bacillus</taxon>
    </lineage>
</organism>
<dbReference type="InterPro" id="IPR007837">
    <property type="entry name" value="DinB"/>
</dbReference>
<dbReference type="PANTHER" id="PTHR37302:SF3">
    <property type="entry name" value="DAMAGE-INDUCIBLE PROTEIN DINB"/>
    <property type="match status" value="1"/>
</dbReference>
<dbReference type="EMBL" id="JAUSTT010000032">
    <property type="protein sequence ID" value="MDQ0178056.1"/>
    <property type="molecule type" value="Genomic_DNA"/>
</dbReference>
<protein>
    <submittedName>
        <fullName evidence="3">Damage-inducible protein DinB</fullName>
    </submittedName>
</protein>
<accession>A0ABT9WXN3</accession>
<evidence type="ECO:0000313" key="4">
    <source>
        <dbReference type="Proteomes" id="UP001223586"/>
    </source>
</evidence>
<name>A0ABT9WXN3_9BACI</name>
<proteinExistence type="inferred from homology"/>
<reference evidence="3 4" key="1">
    <citation type="submission" date="2023-07" db="EMBL/GenBank/DDBJ databases">
        <title>Genomic Encyclopedia of Type Strains, Phase IV (KMG-IV): sequencing the most valuable type-strain genomes for metagenomic binning, comparative biology and taxonomic classification.</title>
        <authorList>
            <person name="Goeker M."/>
        </authorList>
    </citation>
    <scope>NUCLEOTIDE SEQUENCE [LARGE SCALE GENOMIC DNA]</scope>
    <source>
        <strain evidence="3 4">DSM 23837</strain>
    </source>
</reference>
<dbReference type="PANTHER" id="PTHR37302">
    <property type="entry name" value="SLR1116 PROTEIN"/>
    <property type="match status" value="1"/>
</dbReference>
<keyword evidence="4" id="KW-1185">Reference proteome</keyword>
<dbReference type="RefSeq" id="WP_307232572.1">
    <property type="nucleotide sequence ID" value="NZ_JAUSTT010000032.1"/>
</dbReference>
<comment type="caution">
    <text evidence="3">The sequence shown here is derived from an EMBL/GenBank/DDBJ whole genome shotgun (WGS) entry which is preliminary data.</text>
</comment>
<dbReference type="Gene3D" id="1.20.120.450">
    <property type="entry name" value="dinb family like domain"/>
    <property type="match status" value="1"/>
</dbReference>
<comment type="similarity">
    <text evidence="1">Belongs to the DinB family.</text>
</comment>